<evidence type="ECO:0000313" key="15">
    <source>
        <dbReference type="Proteomes" id="UP001634394"/>
    </source>
</evidence>
<protein>
    <recommendedName>
        <fullName evidence="13">C2H2-type domain-containing protein</fullName>
    </recommendedName>
</protein>
<dbReference type="PANTHER" id="PTHR16515:SF66">
    <property type="entry name" value="C2H2-TYPE DOMAIN-CONTAINING PROTEIN"/>
    <property type="match status" value="1"/>
</dbReference>
<comment type="similarity">
    <text evidence="3">Belongs to the krueppel C2H2-type zinc-finger protein family.</text>
</comment>
<comment type="subcellular location">
    <subcellularLocation>
        <location evidence="2">Nucleus</location>
    </subcellularLocation>
</comment>
<dbReference type="FunFam" id="3.30.160.60:FF:000446">
    <property type="entry name" value="Zinc finger protein"/>
    <property type="match status" value="1"/>
</dbReference>
<evidence type="ECO:0000259" key="13">
    <source>
        <dbReference type="PROSITE" id="PS50157"/>
    </source>
</evidence>
<accession>A0ABD3VMQ4</accession>
<dbReference type="Gene3D" id="3.30.160.60">
    <property type="entry name" value="Classic Zinc Finger"/>
    <property type="match status" value="3"/>
</dbReference>
<dbReference type="EMBL" id="JBJQND010000011">
    <property type="protein sequence ID" value="KAL3862665.1"/>
    <property type="molecule type" value="Genomic_DNA"/>
</dbReference>
<proteinExistence type="inferred from homology"/>
<gene>
    <name evidence="14" type="ORF">ACJMK2_008619</name>
</gene>
<dbReference type="InterPro" id="IPR050331">
    <property type="entry name" value="Zinc_finger"/>
</dbReference>
<comment type="caution">
    <text evidence="14">The sequence shown here is derived from an EMBL/GenBank/DDBJ whole genome shotgun (WGS) entry which is preliminary data.</text>
</comment>
<dbReference type="PROSITE" id="PS50157">
    <property type="entry name" value="ZINC_FINGER_C2H2_2"/>
    <property type="match status" value="3"/>
</dbReference>
<dbReference type="GO" id="GO:0005634">
    <property type="term" value="C:nucleus"/>
    <property type="evidence" value="ECO:0007669"/>
    <property type="project" value="UniProtKB-SubCell"/>
</dbReference>
<evidence type="ECO:0000313" key="14">
    <source>
        <dbReference type="EMBL" id="KAL3862665.1"/>
    </source>
</evidence>
<dbReference type="InterPro" id="IPR013087">
    <property type="entry name" value="Znf_C2H2_type"/>
</dbReference>
<dbReference type="Pfam" id="PF00096">
    <property type="entry name" value="zf-C2H2"/>
    <property type="match status" value="2"/>
</dbReference>
<evidence type="ECO:0000256" key="3">
    <source>
        <dbReference type="ARBA" id="ARBA00006991"/>
    </source>
</evidence>
<keyword evidence="7" id="KW-0862">Zinc</keyword>
<keyword evidence="11" id="KW-0539">Nucleus</keyword>
<comment type="function">
    <text evidence="1">May be involved in transcriptional regulation.</text>
</comment>
<dbReference type="PROSITE" id="PS00028">
    <property type="entry name" value="ZINC_FINGER_C2H2_1"/>
    <property type="match status" value="4"/>
</dbReference>
<evidence type="ECO:0000256" key="2">
    <source>
        <dbReference type="ARBA" id="ARBA00004123"/>
    </source>
</evidence>
<evidence type="ECO:0000256" key="1">
    <source>
        <dbReference type="ARBA" id="ARBA00003767"/>
    </source>
</evidence>
<keyword evidence="9" id="KW-0238">DNA-binding</keyword>
<reference evidence="14 15" key="1">
    <citation type="submission" date="2024-11" db="EMBL/GenBank/DDBJ databases">
        <title>Chromosome-level genome assembly of the freshwater bivalve Anodonta woodiana.</title>
        <authorList>
            <person name="Chen X."/>
        </authorList>
    </citation>
    <scope>NUCLEOTIDE SEQUENCE [LARGE SCALE GENOMIC DNA]</scope>
    <source>
        <strain evidence="14">MN2024</strain>
        <tissue evidence="14">Gills</tissue>
    </source>
</reference>
<dbReference type="SMART" id="SM00355">
    <property type="entry name" value="ZnF_C2H2"/>
    <property type="match status" value="4"/>
</dbReference>
<evidence type="ECO:0000256" key="8">
    <source>
        <dbReference type="ARBA" id="ARBA00023015"/>
    </source>
</evidence>
<name>A0ABD3VMQ4_SINWO</name>
<dbReference type="Proteomes" id="UP001634394">
    <property type="component" value="Unassembled WGS sequence"/>
</dbReference>
<feature type="domain" description="C2H2-type" evidence="13">
    <location>
        <begin position="153"/>
        <end position="177"/>
    </location>
</feature>
<keyword evidence="15" id="KW-1185">Reference proteome</keyword>
<evidence type="ECO:0000256" key="5">
    <source>
        <dbReference type="ARBA" id="ARBA00022737"/>
    </source>
</evidence>
<dbReference type="PANTHER" id="PTHR16515">
    <property type="entry name" value="PR DOMAIN ZINC FINGER PROTEIN"/>
    <property type="match status" value="1"/>
</dbReference>
<evidence type="ECO:0000256" key="10">
    <source>
        <dbReference type="ARBA" id="ARBA00023163"/>
    </source>
</evidence>
<evidence type="ECO:0000256" key="7">
    <source>
        <dbReference type="ARBA" id="ARBA00022833"/>
    </source>
</evidence>
<dbReference type="InterPro" id="IPR036236">
    <property type="entry name" value="Znf_C2H2_sf"/>
</dbReference>
<feature type="domain" description="C2H2-type" evidence="13">
    <location>
        <begin position="97"/>
        <end position="124"/>
    </location>
</feature>
<keyword evidence="4" id="KW-0479">Metal-binding</keyword>
<dbReference type="AlphaFoldDB" id="A0ABD3VMQ4"/>
<keyword evidence="5" id="KW-0677">Repeat</keyword>
<dbReference type="SUPFAM" id="SSF57667">
    <property type="entry name" value="beta-beta-alpha zinc fingers"/>
    <property type="match status" value="2"/>
</dbReference>
<keyword evidence="10" id="KW-0804">Transcription</keyword>
<keyword evidence="6 12" id="KW-0863">Zinc-finger</keyword>
<evidence type="ECO:0000256" key="6">
    <source>
        <dbReference type="ARBA" id="ARBA00022771"/>
    </source>
</evidence>
<dbReference type="GO" id="GO:0008270">
    <property type="term" value="F:zinc ion binding"/>
    <property type="evidence" value="ECO:0007669"/>
    <property type="project" value="UniProtKB-KW"/>
</dbReference>
<keyword evidence="8" id="KW-0805">Transcription regulation</keyword>
<evidence type="ECO:0000256" key="11">
    <source>
        <dbReference type="ARBA" id="ARBA00023242"/>
    </source>
</evidence>
<evidence type="ECO:0000256" key="9">
    <source>
        <dbReference type="ARBA" id="ARBA00023125"/>
    </source>
</evidence>
<organism evidence="14 15">
    <name type="scientific">Sinanodonta woodiana</name>
    <name type="common">Chinese pond mussel</name>
    <name type="synonym">Anodonta woodiana</name>
    <dbReference type="NCBI Taxonomy" id="1069815"/>
    <lineage>
        <taxon>Eukaryota</taxon>
        <taxon>Metazoa</taxon>
        <taxon>Spiralia</taxon>
        <taxon>Lophotrochozoa</taxon>
        <taxon>Mollusca</taxon>
        <taxon>Bivalvia</taxon>
        <taxon>Autobranchia</taxon>
        <taxon>Heteroconchia</taxon>
        <taxon>Palaeoheterodonta</taxon>
        <taxon>Unionida</taxon>
        <taxon>Unionoidea</taxon>
        <taxon>Unionidae</taxon>
        <taxon>Unioninae</taxon>
        <taxon>Sinanodonta</taxon>
    </lineage>
</organism>
<sequence>MEINNVFESDLKTIGLPDPNGQIYNNAMSSTGMSDGNNFRPFSLIAGFEEDNVTKDIRDLIVSSPNGKDIHKRYFQMDGFPHTSFPRVIRLSESRRHSCGYCNKVFQSHQQLQQHDLVHSGERKYRCLYCDRAFKQLSHLQQHHRTHTGEKPYRCPLVGCDRAFPQLSNLQHHLRKHEKMVSSGYLCCICGSSCPSEAVLRNHVLKMHHAETGSSHATISGSTQSEFLRHIPTGSAETTRSLQIKSHNLHVLPHNQSPAKCPEWYASPPPKYQKPHMNLQDPCLFGLNTVYTPAQTPEKHLKKRKGPKSESILEECNIVKVTCLDHIRQDNKSRGKMEITRKLKRPLQVRSTGMVDQDIYSLNKSDQFNTGEAYCFPQRNMAYSRNKLKVQIIGSCANSSFSRHEKSLSESNDSIHHILNGEVNQEVESSIKTDIRKKIEYQNSNQHRDTITTQDNNLALNAPIPGEENTINNNFRHNNKADGIKAMQAQDHTVCNGTFSVGVVCGASRSRKRKLTNPKRICKIDLSTSQSLLSEVALFSIDNDLDSDFADESEYK</sequence>
<evidence type="ECO:0000256" key="4">
    <source>
        <dbReference type="ARBA" id="ARBA00022723"/>
    </source>
</evidence>
<feature type="domain" description="C2H2-type" evidence="13">
    <location>
        <begin position="125"/>
        <end position="152"/>
    </location>
</feature>
<evidence type="ECO:0000256" key="12">
    <source>
        <dbReference type="PROSITE-ProRule" id="PRU00042"/>
    </source>
</evidence>
<dbReference type="FunFam" id="3.30.160.60:FF:000226">
    <property type="entry name" value="Zinc finger protein 236 variant"/>
    <property type="match status" value="1"/>
</dbReference>
<dbReference type="GO" id="GO:0003677">
    <property type="term" value="F:DNA binding"/>
    <property type="evidence" value="ECO:0007669"/>
    <property type="project" value="UniProtKB-KW"/>
</dbReference>